<dbReference type="Proteomes" id="UP001597296">
    <property type="component" value="Unassembled WGS sequence"/>
</dbReference>
<feature type="region of interest" description="Disordered" evidence="1">
    <location>
        <begin position="1"/>
        <end position="29"/>
    </location>
</feature>
<organism evidence="3 4">
    <name type="scientific">Phaeospirillum tilakii</name>
    <dbReference type="NCBI Taxonomy" id="741673"/>
    <lineage>
        <taxon>Bacteria</taxon>
        <taxon>Pseudomonadati</taxon>
        <taxon>Pseudomonadota</taxon>
        <taxon>Alphaproteobacteria</taxon>
        <taxon>Rhodospirillales</taxon>
        <taxon>Rhodospirillaceae</taxon>
        <taxon>Phaeospirillum</taxon>
    </lineage>
</organism>
<name>A0ABW5C9U3_9PROT</name>
<evidence type="ECO:0000259" key="2">
    <source>
        <dbReference type="SMART" id="SM00994"/>
    </source>
</evidence>
<comment type="caution">
    <text evidence="3">The sequence shown here is derived from an EMBL/GenBank/DDBJ whole genome shotgun (WGS) entry which is preliminary data.</text>
</comment>
<evidence type="ECO:0000313" key="3">
    <source>
        <dbReference type="EMBL" id="MFD2232798.1"/>
    </source>
</evidence>
<accession>A0ABW5C9U3</accession>
<feature type="domain" description="ATP-dependent Clp protease ATP-binding subunit ClpX zinc ribbon" evidence="2">
    <location>
        <begin position="31"/>
        <end position="71"/>
    </location>
</feature>
<proteinExistence type="predicted"/>
<dbReference type="RefSeq" id="WP_377314438.1">
    <property type="nucleotide sequence ID" value="NZ_JBHUIY010000004.1"/>
</dbReference>
<dbReference type="SMART" id="SM00994">
    <property type="entry name" value="zf-C4_ClpX"/>
    <property type="match status" value="1"/>
</dbReference>
<dbReference type="InterPro" id="IPR010603">
    <property type="entry name" value="Znf_CppX_C4"/>
</dbReference>
<dbReference type="Pfam" id="PF06689">
    <property type="entry name" value="zf-C4_ClpX"/>
    <property type="match status" value="1"/>
</dbReference>
<dbReference type="InterPro" id="IPR038366">
    <property type="entry name" value="Znf_CppX_C4_sf"/>
</dbReference>
<sequence length="187" mass="20420">MTAIPRQPRRKTTKAAKDQDAAEPPVPAQQSQACSFCESPLADVRWLVVGATAVAICDECLDRAAYTIGRHGCKTCTSAPAGGWPGRAVPIKAEIEPEPEPVPPPRVLITDRSRAASLRIVRDTQDYLREVYREIEQAIGLVASGHEVGRCWEPVGRMIARGEVGHLIRHLNTLAETIEASNEEPRP</sequence>
<gene>
    <name evidence="3" type="ORF">ACFSNB_03165</name>
</gene>
<reference evidence="4" key="1">
    <citation type="journal article" date="2019" name="Int. J. Syst. Evol. Microbiol.">
        <title>The Global Catalogue of Microorganisms (GCM) 10K type strain sequencing project: providing services to taxonomists for standard genome sequencing and annotation.</title>
        <authorList>
            <consortium name="The Broad Institute Genomics Platform"/>
            <consortium name="The Broad Institute Genome Sequencing Center for Infectious Disease"/>
            <person name="Wu L."/>
            <person name="Ma J."/>
        </authorList>
    </citation>
    <scope>NUCLEOTIDE SEQUENCE [LARGE SCALE GENOMIC DNA]</scope>
    <source>
        <strain evidence="4">KCTC 15012</strain>
    </source>
</reference>
<evidence type="ECO:0000256" key="1">
    <source>
        <dbReference type="SAM" id="MobiDB-lite"/>
    </source>
</evidence>
<evidence type="ECO:0000313" key="4">
    <source>
        <dbReference type="Proteomes" id="UP001597296"/>
    </source>
</evidence>
<protein>
    <submittedName>
        <fullName evidence="3">ClpX C4-type zinc finger protein</fullName>
    </submittedName>
</protein>
<dbReference type="EMBL" id="JBHUIY010000004">
    <property type="protein sequence ID" value="MFD2232798.1"/>
    <property type="molecule type" value="Genomic_DNA"/>
</dbReference>
<dbReference type="Gene3D" id="6.20.220.10">
    <property type="entry name" value="ClpX chaperone, C4-type zinc finger domain"/>
    <property type="match status" value="1"/>
</dbReference>
<keyword evidence="4" id="KW-1185">Reference proteome</keyword>